<comment type="similarity">
    <text evidence="11">Belongs to the glycosyltransferase 51 family.</text>
</comment>
<keyword evidence="10 11" id="KW-0961">Cell wall biogenesis/degradation</keyword>
<dbReference type="GO" id="GO:0008360">
    <property type="term" value="P:regulation of cell shape"/>
    <property type="evidence" value="ECO:0007669"/>
    <property type="project" value="UniProtKB-KW"/>
</dbReference>
<comment type="subcellular location">
    <subcellularLocation>
        <location evidence="11">Cell inner membrane</location>
        <topology evidence="11">Single-pass membrane protein</topology>
    </subcellularLocation>
</comment>
<feature type="domain" description="Glycosyl transferase family 51" evidence="12">
    <location>
        <begin position="60"/>
        <end position="207"/>
    </location>
</feature>
<evidence type="ECO:0000256" key="10">
    <source>
        <dbReference type="ARBA" id="ARBA00023316"/>
    </source>
</evidence>
<dbReference type="SUPFAM" id="SSF53955">
    <property type="entry name" value="Lysozyme-like"/>
    <property type="match status" value="1"/>
</dbReference>
<comment type="caution">
    <text evidence="13">The sequence shown here is derived from an EMBL/GenBank/DDBJ whole genome shotgun (WGS) entry which is preliminary data.</text>
</comment>
<name>M2SC43_9SPHN</name>
<dbReference type="InterPro" id="IPR023346">
    <property type="entry name" value="Lysozyme-like_dom_sf"/>
</dbReference>
<dbReference type="OrthoDB" id="9766909at2"/>
<evidence type="ECO:0000256" key="5">
    <source>
        <dbReference type="ARBA" id="ARBA00022692"/>
    </source>
</evidence>
<dbReference type="GO" id="GO:0009274">
    <property type="term" value="C:peptidoglycan-based cell wall"/>
    <property type="evidence" value="ECO:0007669"/>
    <property type="project" value="InterPro"/>
</dbReference>
<gene>
    <name evidence="11" type="primary">mtgA</name>
    <name evidence="13" type="ORF">C725_1533</name>
</gene>
<keyword evidence="2 11" id="KW-0997">Cell inner membrane</keyword>
<dbReference type="RefSeq" id="WP_008601555.1">
    <property type="nucleotide sequence ID" value="NZ_AMRV01000004.1"/>
</dbReference>
<dbReference type="Gene3D" id="1.10.3810.10">
    <property type="entry name" value="Biosynthetic peptidoglycan transglycosylase-like"/>
    <property type="match status" value="1"/>
</dbReference>
<dbReference type="EC" id="2.4.99.28" evidence="11"/>
<dbReference type="PANTHER" id="PTHR30400">
    <property type="entry name" value="MONOFUNCTIONAL BIOSYNTHETIC PEPTIDOGLYCAN TRANSGLYCOSYLASE"/>
    <property type="match status" value="1"/>
</dbReference>
<evidence type="ECO:0000256" key="3">
    <source>
        <dbReference type="ARBA" id="ARBA00022676"/>
    </source>
</evidence>
<dbReference type="AlphaFoldDB" id="M2SC43"/>
<dbReference type="GO" id="GO:0071555">
    <property type="term" value="P:cell wall organization"/>
    <property type="evidence" value="ECO:0007669"/>
    <property type="project" value="UniProtKB-KW"/>
</dbReference>
<evidence type="ECO:0000256" key="4">
    <source>
        <dbReference type="ARBA" id="ARBA00022679"/>
    </source>
</evidence>
<dbReference type="InterPro" id="IPR001264">
    <property type="entry name" value="Glyco_trans_51"/>
</dbReference>
<sequence length="240" mass="26901">MALARKKRRGFRKKKRQPLLRFIFRALVAVFAFSVLWTLAYRFVPVPLTVPMIQDYAGGRPVRRDWVSLERISPDLARGVIAAEDAKFCAHDGFDVAAIEKALEENEEGGRLRGASTISQQTAKNAFLWPGRNFVRKGLEAYFTVLIEFLWGKERIMEVYLNIAEMGPGVYGAEAAAEYHFGKSAAQLTRTEAARLASILPNPIERNAGTPGPFVRRHSSNVQRWIGIVEADGQDDCIYG</sequence>
<dbReference type="PANTHER" id="PTHR30400:SF0">
    <property type="entry name" value="BIOSYNTHETIC PEPTIDOGLYCAN TRANSGLYCOSYLASE"/>
    <property type="match status" value="1"/>
</dbReference>
<dbReference type="EMBL" id="AMRV01000004">
    <property type="protein sequence ID" value="EMD82935.1"/>
    <property type="molecule type" value="Genomic_DNA"/>
</dbReference>
<dbReference type="HAMAP" id="MF_00766">
    <property type="entry name" value="PGT_MtgA"/>
    <property type="match status" value="1"/>
</dbReference>
<keyword evidence="8 11" id="KW-1133">Transmembrane helix</keyword>
<keyword evidence="7 11" id="KW-0573">Peptidoglycan synthesis</keyword>
<dbReference type="Proteomes" id="UP000011717">
    <property type="component" value="Unassembled WGS sequence"/>
</dbReference>
<evidence type="ECO:0000256" key="6">
    <source>
        <dbReference type="ARBA" id="ARBA00022960"/>
    </source>
</evidence>
<evidence type="ECO:0000256" key="2">
    <source>
        <dbReference type="ARBA" id="ARBA00022519"/>
    </source>
</evidence>
<proteinExistence type="inferred from homology"/>
<keyword evidence="1 11" id="KW-1003">Cell membrane</keyword>
<dbReference type="NCBIfam" id="TIGR02070">
    <property type="entry name" value="mono_pep_trsgly"/>
    <property type="match status" value="1"/>
</dbReference>
<dbReference type="PATRIC" id="fig|1234595.3.peg.1534"/>
<comment type="function">
    <text evidence="11">Peptidoglycan polymerase that catalyzes glycan chain elongation from lipid-linked precursors.</text>
</comment>
<accession>M2SC43</accession>
<keyword evidence="6 11" id="KW-0133">Cell shape</keyword>
<dbReference type="UniPathway" id="UPA00219"/>
<keyword evidence="14" id="KW-1185">Reference proteome</keyword>
<evidence type="ECO:0000256" key="8">
    <source>
        <dbReference type="ARBA" id="ARBA00022989"/>
    </source>
</evidence>
<evidence type="ECO:0000256" key="7">
    <source>
        <dbReference type="ARBA" id="ARBA00022984"/>
    </source>
</evidence>
<keyword evidence="9 11" id="KW-0472">Membrane</keyword>
<dbReference type="Pfam" id="PF00912">
    <property type="entry name" value="Transgly"/>
    <property type="match status" value="1"/>
</dbReference>
<comment type="pathway">
    <text evidence="11">Cell wall biogenesis; peptidoglycan biosynthesis.</text>
</comment>
<dbReference type="GO" id="GO:0016763">
    <property type="term" value="F:pentosyltransferase activity"/>
    <property type="evidence" value="ECO:0007669"/>
    <property type="project" value="InterPro"/>
</dbReference>
<evidence type="ECO:0000256" key="1">
    <source>
        <dbReference type="ARBA" id="ARBA00022475"/>
    </source>
</evidence>
<dbReference type="InterPro" id="IPR011812">
    <property type="entry name" value="Pep_trsgly"/>
</dbReference>
<keyword evidence="3 11" id="KW-0328">Glycosyltransferase</keyword>
<keyword evidence="5 11" id="KW-0812">Transmembrane</keyword>
<evidence type="ECO:0000259" key="12">
    <source>
        <dbReference type="Pfam" id="PF00912"/>
    </source>
</evidence>
<organism evidence="13 14">
    <name type="scientific">Pacificimonas flava</name>
    <dbReference type="NCBI Taxonomy" id="1234595"/>
    <lineage>
        <taxon>Bacteria</taxon>
        <taxon>Pseudomonadati</taxon>
        <taxon>Pseudomonadota</taxon>
        <taxon>Alphaproteobacteria</taxon>
        <taxon>Sphingomonadales</taxon>
        <taxon>Sphingosinicellaceae</taxon>
        <taxon>Pacificimonas</taxon>
    </lineage>
</organism>
<dbReference type="GO" id="GO:0008955">
    <property type="term" value="F:peptidoglycan glycosyltransferase activity"/>
    <property type="evidence" value="ECO:0007669"/>
    <property type="project" value="UniProtKB-UniRule"/>
</dbReference>
<evidence type="ECO:0000313" key="14">
    <source>
        <dbReference type="Proteomes" id="UP000011717"/>
    </source>
</evidence>
<reference evidence="13 14" key="1">
    <citation type="journal article" date="2013" name="Genome Announc.">
        <title>Draft Genome Sequence of Strain JLT2015T, Belonging to the Family Sphingomonadaceae of the Alphaproteobacteria.</title>
        <authorList>
            <person name="Tang K."/>
            <person name="Liu K."/>
            <person name="Li S."/>
            <person name="Jiao N."/>
        </authorList>
    </citation>
    <scope>NUCLEOTIDE SEQUENCE [LARGE SCALE GENOMIC DNA]</scope>
    <source>
        <strain evidence="13 14">JLT2015</strain>
    </source>
</reference>
<dbReference type="GO" id="GO:0009252">
    <property type="term" value="P:peptidoglycan biosynthetic process"/>
    <property type="evidence" value="ECO:0007669"/>
    <property type="project" value="UniProtKB-UniRule"/>
</dbReference>
<evidence type="ECO:0000313" key="13">
    <source>
        <dbReference type="EMBL" id="EMD82935.1"/>
    </source>
</evidence>
<evidence type="ECO:0000256" key="9">
    <source>
        <dbReference type="ARBA" id="ARBA00023136"/>
    </source>
</evidence>
<dbReference type="GO" id="GO:0005886">
    <property type="term" value="C:plasma membrane"/>
    <property type="evidence" value="ECO:0007669"/>
    <property type="project" value="UniProtKB-SubCell"/>
</dbReference>
<evidence type="ECO:0000256" key="11">
    <source>
        <dbReference type="HAMAP-Rule" id="MF_00766"/>
    </source>
</evidence>
<keyword evidence="4 11" id="KW-0808">Transferase</keyword>
<protein>
    <recommendedName>
        <fullName evidence="11">Biosynthetic peptidoglycan transglycosylase</fullName>
        <ecNumber evidence="11">2.4.99.28</ecNumber>
    </recommendedName>
    <alternativeName>
        <fullName evidence="11">Glycan polymerase</fullName>
    </alternativeName>
    <alternativeName>
        <fullName evidence="11">Peptidoglycan glycosyltransferase MtgA</fullName>
        <shortName evidence="11">PGT</shortName>
    </alternativeName>
</protein>
<dbReference type="InterPro" id="IPR036950">
    <property type="entry name" value="PBP_transglycosylase"/>
</dbReference>
<comment type="catalytic activity">
    <reaction evidence="11">
        <text>[GlcNAc-(1-&gt;4)-Mur2Ac(oyl-L-Ala-gamma-D-Glu-L-Lys-D-Ala-D-Ala)](n)-di-trans,octa-cis-undecaprenyl diphosphate + beta-D-GlcNAc-(1-&gt;4)-Mur2Ac(oyl-L-Ala-gamma-D-Glu-L-Lys-D-Ala-D-Ala)-di-trans,octa-cis-undecaprenyl diphosphate = [GlcNAc-(1-&gt;4)-Mur2Ac(oyl-L-Ala-gamma-D-Glu-L-Lys-D-Ala-D-Ala)](n+1)-di-trans,octa-cis-undecaprenyl diphosphate + di-trans,octa-cis-undecaprenyl diphosphate + H(+)</text>
        <dbReference type="Rhea" id="RHEA:23708"/>
        <dbReference type="Rhea" id="RHEA-COMP:9602"/>
        <dbReference type="Rhea" id="RHEA-COMP:9603"/>
        <dbReference type="ChEBI" id="CHEBI:15378"/>
        <dbReference type="ChEBI" id="CHEBI:58405"/>
        <dbReference type="ChEBI" id="CHEBI:60033"/>
        <dbReference type="ChEBI" id="CHEBI:78435"/>
        <dbReference type="EC" id="2.4.99.28"/>
    </reaction>
</comment>